<comment type="caution">
    <text evidence="1">The sequence shown here is derived from an EMBL/GenBank/DDBJ whole genome shotgun (WGS) entry which is preliminary data.</text>
</comment>
<evidence type="ECO:0000313" key="1">
    <source>
        <dbReference type="EMBL" id="KAI3675588.1"/>
    </source>
</evidence>
<keyword evidence="2" id="KW-1185">Reference proteome</keyword>
<organism evidence="1 2">
    <name type="scientific">Smallanthus sonchifolius</name>
    <dbReference type="NCBI Taxonomy" id="185202"/>
    <lineage>
        <taxon>Eukaryota</taxon>
        <taxon>Viridiplantae</taxon>
        <taxon>Streptophyta</taxon>
        <taxon>Embryophyta</taxon>
        <taxon>Tracheophyta</taxon>
        <taxon>Spermatophyta</taxon>
        <taxon>Magnoliopsida</taxon>
        <taxon>eudicotyledons</taxon>
        <taxon>Gunneridae</taxon>
        <taxon>Pentapetalae</taxon>
        <taxon>asterids</taxon>
        <taxon>campanulids</taxon>
        <taxon>Asterales</taxon>
        <taxon>Asteraceae</taxon>
        <taxon>Asteroideae</taxon>
        <taxon>Heliantheae alliance</taxon>
        <taxon>Millerieae</taxon>
        <taxon>Smallanthus</taxon>
    </lineage>
</organism>
<dbReference type="Proteomes" id="UP001056120">
    <property type="component" value="Linkage Group LG29"/>
</dbReference>
<protein>
    <submittedName>
        <fullName evidence="1">Uncharacterized protein</fullName>
    </submittedName>
</protein>
<reference evidence="2" key="1">
    <citation type="journal article" date="2022" name="Mol. Ecol. Resour.">
        <title>The genomes of chicory, endive, great burdock and yacon provide insights into Asteraceae palaeo-polyploidization history and plant inulin production.</title>
        <authorList>
            <person name="Fan W."/>
            <person name="Wang S."/>
            <person name="Wang H."/>
            <person name="Wang A."/>
            <person name="Jiang F."/>
            <person name="Liu H."/>
            <person name="Zhao H."/>
            <person name="Xu D."/>
            <person name="Zhang Y."/>
        </authorList>
    </citation>
    <scope>NUCLEOTIDE SEQUENCE [LARGE SCALE GENOMIC DNA]</scope>
    <source>
        <strain evidence="2">cv. Yunnan</strain>
    </source>
</reference>
<sequence length="512" mass="59259">MNSSDDEKTVLVHHDQSSQPLTTPPLLSSYNNDMITRPLFDANSVCSDITIVDLPGIPIHGQSQSESEKISDILETYVKLEDCVILNVISATADFLTCESNKISKKYDKNGERTVHVFTKADKASEDMVAIVTTNYTGPDYVCVINQIGDETHEEARAKEATLFKTHHLIDKSMVGVRVVAQKLFLIQSNGIYNRLCGIVRVINEDLNTSVVEQNRLQHHNFTTVSEAMPAFLQIINMSKESLCKIVVLKEFDEFPEETQMHCCIRLREMSKEFSQELKNIQVKEDEEFLAEEIIVLEERKWSREQVFHFLFQTKIANISAITNTFVSRVWDYIEVVIIKLLGLHAQTSYPQLFSTLKKAAKSVIARQKESFKGRLLELLDKKKMEGYTRDPRVICSWNELKKREDYPWTIFNEAFDIKTRMVACLEMVRKVFFDSRELDLPSMVYTMVVIEMETQMVNELKSDGENRYKPMLKESTSMTTRRWKLKNRIELLEKLKKVVETMMDEISFHNI</sequence>
<gene>
    <name evidence="1" type="ORF">L1987_85178</name>
</gene>
<proteinExistence type="predicted"/>
<name>A0ACB8XWH0_9ASTR</name>
<evidence type="ECO:0000313" key="2">
    <source>
        <dbReference type="Proteomes" id="UP001056120"/>
    </source>
</evidence>
<reference evidence="1 2" key="2">
    <citation type="journal article" date="2022" name="Mol. Ecol. Resour.">
        <title>The genomes of chicory, endive, great burdock and yacon provide insights into Asteraceae paleo-polyploidization history and plant inulin production.</title>
        <authorList>
            <person name="Fan W."/>
            <person name="Wang S."/>
            <person name="Wang H."/>
            <person name="Wang A."/>
            <person name="Jiang F."/>
            <person name="Liu H."/>
            <person name="Zhao H."/>
            <person name="Xu D."/>
            <person name="Zhang Y."/>
        </authorList>
    </citation>
    <scope>NUCLEOTIDE SEQUENCE [LARGE SCALE GENOMIC DNA]</scope>
    <source>
        <strain evidence="2">cv. Yunnan</strain>
        <tissue evidence="1">Leaves</tissue>
    </source>
</reference>
<dbReference type="EMBL" id="CM042046">
    <property type="protein sequence ID" value="KAI3675588.1"/>
    <property type="molecule type" value="Genomic_DNA"/>
</dbReference>
<accession>A0ACB8XWH0</accession>